<proteinExistence type="predicted"/>
<keyword evidence="2" id="KW-1185">Reference proteome</keyword>
<dbReference type="KEGG" id="vg:55004062"/>
<organism evidence="1 2">
    <name type="scientific">Escherichia phage FEC19</name>
    <dbReference type="NCBI Taxonomy" id="2315486"/>
    <lineage>
        <taxon>Viruses</taxon>
        <taxon>Duplodnaviria</taxon>
        <taxon>Heunggongvirae</taxon>
        <taxon>Uroviricota</taxon>
        <taxon>Caudoviricetes</taxon>
        <taxon>Lindbergviridae</taxon>
        <taxon>Wifcevirus</taxon>
        <taxon>Wifcevirus FEC19</taxon>
    </lineage>
</organism>
<evidence type="ECO:0000313" key="2">
    <source>
        <dbReference type="Proteomes" id="UP000268320"/>
    </source>
</evidence>
<protein>
    <submittedName>
        <fullName evidence="1">Uncharacterized protein</fullName>
    </submittedName>
</protein>
<evidence type="ECO:0000313" key="1">
    <source>
        <dbReference type="EMBL" id="AYD85450.1"/>
    </source>
</evidence>
<dbReference type="EMBL" id="MH816966">
    <property type="protein sequence ID" value="AYD85450.1"/>
    <property type="molecule type" value="Genomic_DNA"/>
</dbReference>
<sequence>MITTYKVFFVKCTLSIDDQFTAGKNYPVISESRLDIILNDHEIYEPMPATAFDVIGHVRIKTNVETMHDPLFKKQIKNAMQDFCAAMFKYYK</sequence>
<dbReference type="RefSeq" id="YP_009812987.1">
    <property type="nucleotide sequence ID" value="NC_048073.1"/>
</dbReference>
<dbReference type="GeneID" id="55004062"/>
<accession>A0A386KJC3</accession>
<reference evidence="1 2" key="1">
    <citation type="submission" date="2018-08" db="EMBL/GenBank/DDBJ databases">
        <title>Characterization and Complete Genome Sequence Analysis of a Lytic Bacteriophage FEC19 infecting Escherichia coli O157:H7.</title>
        <authorList>
            <person name="Fan C."/>
            <person name="Zhao C."/>
            <person name="Tie D."/>
            <person name="Sun Y."/>
        </authorList>
    </citation>
    <scope>NUCLEOTIDE SEQUENCE [LARGE SCALE GENOMIC DNA]</scope>
</reference>
<dbReference type="Proteomes" id="UP000268320">
    <property type="component" value="Genome"/>
</dbReference>
<name>A0A386KJC3_9CAUD</name>